<dbReference type="Gene3D" id="3.60.15.10">
    <property type="entry name" value="Ribonuclease Z/Hydroxyacylglutathione hydrolase-like"/>
    <property type="match status" value="1"/>
</dbReference>
<protein>
    <submittedName>
        <fullName evidence="2">MBL fold metallo-hydrolase</fullName>
    </submittedName>
</protein>
<dbReference type="EMBL" id="DQVE01000004">
    <property type="protein sequence ID" value="HIP97835.1"/>
    <property type="molecule type" value="Genomic_DNA"/>
</dbReference>
<accession>A0A9D0YPA5</accession>
<comment type="caution">
    <text evidence="2">The sequence shown here is derived from an EMBL/GenBank/DDBJ whole genome shotgun (WGS) entry which is preliminary data.</text>
</comment>
<name>A0A9D0YPA5_AQUAO</name>
<organism evidence="2 3">
    <name type="scientific">Aquifex aeolicus</name>
    <dbReference type="NCBI Taxonomy" id="63363"/>
    <lineage>
        <taxon>Bacteria</taxon>
        <taxon>Pseudomonadati</taxon>
        <taxon>Aquificota</taxon>
        <taxon>Aquificia</taxon>
        <taxon>Aquificales</taxon>
        <taxon>Aquificaceae</taxon>
        <taxon>Aquifex</taxon>
    </lineage>
</organism>
<dbReference type="Pfam" id="PF12706">
    <property type="entry name" value="Lactamase_B_2"/>
    <property type="match status" value="1"/>
</dbReference>
<sequence length="252" mass="28713">MKLYFLGTAGGRTVTFKRIRNSGGILLKAGRELIHIDPGPGGFINFFSTPFEPWKDLTAVVLSHLHLDHSADANSILESATESGKRKGVKLFAPRDALFGESRVVLPYIQTLVEVKRVKEFESYNLKEVTLKVLHKHRHHRVEVYSLLFEWKGKRVIYVPCGKFENYWLDFLPDGVDLMILNSTFYAKREEIDHLSIPDVVEILKTKKPKKAVITHYSLEMLTRNPVKVAKEINSLTGVETLPAQDLMVLEI</sequence>
<dbReference type="AlphaFoldDB" id="A0A9D0YPA5"/>
<dbReference type="InterPro" id="IPR036866">
    <property type="entry name" value="RibonucZ/Hydroxyglut_hydro"/>
</dbReference>
<reference evidence="2" key="1">
    <citation type="journal article" date="2020" name="ISME J.">
        <title>Gammaproteobacteria mediating utilization of methyl-, sulfur- and petroleum organic compounds in deep ocean hydrothermal plumes.</title>
        <authorList>
            <person name="Zhou Z."/>
            <person name="Liu Y."/>
            <person name="Pan J."/>
            <person name="Cron B.R."/>
            <person name="Toner B.M."/>
            <person name="Anantharaman K."/>
            <person name="Breier J.A."/>
            <person name="Dick G.J."/>
            <person name="Li M."/>
        </authorList>
    </citation>
    <scope>NUCLEOTIDE SEQUENCE</scope>
    <source>
        <strain evidence="2">SZUA-1501</strain>
    </source>
</reference>
<evidence type="ECO:0000259" key="1">
    <source>
        <dbReference type="SMART" id="SM00849"/>
    </source>
</evidence>
<dbReference type="PANTHER" id="PTHR46018:SF2">
    <property type="entry name" value="ZINC PHOSPHODIESTERASE ELAC PROTEIN 1"/>
    <property type="match status" value="1"/>
</dbReference>
<evidence type="ECO:0000313" key="3">
    <source>
        <dbReference type="Proteomes" id="UP000606463"/>
    </source>
</evidence>
<dbReference type="Proteomes" id="UP000606463">
    <property type="component" value="Unassembled WGS sequence"/>
</dbReference>
<dbReference type="PANTHER" id="PTHR46018">
    <property type="entry name" value="ZINC PHOSPHODIESTERASE ELAC PROTEIN 1"/>
    <property type="match status" value="1"/>
</dbReference>
<dbReference type="GO" id="GO:0042781">
    <property type="term" value="F:3'-tRNA processing endoribonuclease activity"/>
    <property type="evidence" value="ECO:0007669"/>
    <property type="project" value="TreeGrafter"/>
</dbReference>
<dbReference type="SMART" id="SM00849">
    <property type="entry name" value="Lactamase_B"/>
    <property type="match status" value="1"/>
</dbReference>
<dbReference type="InterPro" id="IPR001279">
    <property type="entry name" value="Metallo-B-lactamas"/>
</dbReference>
<gene>
    <name evidence="2" type="ORF">EYH37_00480</name>
</gene>
<proteinExistence type="predicted"/>
<evidence type="ECO:0000313" key="2">
    <source>
        <dbReference type="EMBL" id="HIP97835.1"/>
    </source>
</evidence>
<dbReference type="SUPFAM" id="SSF56281">
    <property type="entry name" value="Metallo-hydrolase/oxidoreductase"/>
    <property type="match status" value="1"/>
</dbReference>
<feature type="domain" description="Metallo-beta-lactamase" evidence="1">
    <location>
        <begin position="21"/>
        <end position="216"/>
    </location>
</feature>